<reference evidence="15" key="1">
    <citation type="submission" date="2023-01" db="EMBL/GenBank/DDBJ databases">
        <title>Genome assembly of the deep-sea coral Lophelia pertusa.</title>
        <authorList>
            <person name="Herrera S."/>
            <person name="Cordes E."/>
        </authorList>
    </citation>
    <scope>NUCLEOTIDE SEQUENCE</scope>
    <source>
        <strain evidence="15">USNM1676648</strain>
        <tissue evidence="15">Polyp</tissue>
    </source>
</reference>
<dbReference type="OrthoDB" id="5966559at2759"/>
<keyword evidence="9" id="KW-0446">Lipid-binding</keyword>
<dbReference type="InterPro" id="IPR031981">
    <property type="entry name" value="MIEAP_C"/>
</dbReference>
<evidence type="ECO:0000256" key="13">
    <source>
        <dbReference type="SAM" id="Coils"/>
    </source>
</evidence>
<dbReference type="AlphaFoldDB" id="A0A9W9YJC7"/>
<evidence type="ECO:0000256" key="7">
    <source>
        <dbReference type="ARBA" id="ARBA00022787"/>
    </source>
</evidence>
<dbReference type="InterPro" id="IPR026169">
    <property type="entry name" value="MIEAP"/>
</dbReference>
<evidence type="ECO:0000256" key="8">
    <source>
        <dbReference type="ARBA" id="ARBA00023054"/>
    </source>
</evidence>
<keyword evidence="11" id="KW-0472">Membrane</keyword>
<dbReference type="Proteomes" id="UP001163046">
    <property type="component" value="Unassembled WGS sequence"/>
</dbReference>
<keyword evidence="6" id="KW-0963">Cytoplasm</keyword>
<dbReference type="EMBL" id="MU827342">
    <property type="protein sequence ID" value="KAJ7353742.1"/>
    <property type="molecule type" value="Genomic_DNA"/>
</dbReference>
<evidence type="ECO:0000256" key="1">
    <source>
        <dbReference type="ARBA" id="ARBA00004294"/>
    </source>
</evidence>
<keyword evidence="8 13" id="KW-0175">Coiled coil</keyword>
<name>A0A9W9YJC7_9CNID</name>
<dbReference type="GO" id="GO:0035695">
    <property type="term" value="P:mitophagy by internal vacuole formation"/>
    <property type="evidence" value="ECO:0007669"/>
    <property type="project" value="TreeGrafter"/>
</dbReference>
<protein>
    <recommendedName>
        <fullName evidence="5">Mitochondria-eating protein</fullName>
    </recommendedName>
    <alternativeName>
        <fullName evidence="12">Spermatogenesis-associated protein 18</fullName>
    </alternativeName>
</protein>
<evidence type="ECO:0000256" key="3">
    <source>
        <dbReference type="ARBA" id="ARBA00004496"/>
    </source>
</evidence>
<dbReference type="GO" id="GO:0035694">
    <property type="term" value="P:mitochondrial protein catabolic process"/>
    <property type="evidence" value="ECO:0007669"/>
    <property type="project" value="InterPro"/>
</dbReference>
<evidence type="ECO:0000256" key="2">
    <source>
        <dbReference type="ARBA" id="ARBA00004305"/>
    </source>
</evidence>
<dbReference type="PANTHER" id="PTHR21771">
    <property type="entry name" value="MITOCHONDRIA-EATING PROTEIN-RELATED"/>
    <property type="match status" value="1"/>
</dbReference>
<evidence type="ECO:0000256" key="6">
    <source>
        <dbReference type="ARBA" id="ARBA00022490"/>
    </source>
</evidence>
<keyword evidence="16" id="KW-1185">Reference proteome</keyword>
<evidence type="ECO:0000256" key="5">
    <source>
        <dbReference type="ARBA" id="ARBA00019863"/>
    </source>
</evidence>
<comment type="similarity">
    <text evidence="4">Belongs to the MIEAP family.</text>
</comment>
<accession>A0A9W9YJC7</accession>
<comment type="caution">
    <text evidence="15">The sequence shown here is derived from an EMBL/GenBank/DDBJ whole genome shotgun (WGS) entry which is preliminary data.</text>
</comment>
<evidence type="ECO:0000256" key="4">
    <source>
        <dbReference type="ARBA" id="ARBA00008233"/>
    </source>
</evidence>
<keyword evidence="10" id="KW-0496">Mitochondrion</keyword>
<evidence type="ECO:0000256" key="9">
    <source>
        <dbReference type="ARBA" id="ARBA00023121"/>
    </source>
</evidence>
<comment type="subcellular location">
    <subcellularLocation>
        <location evidence="3">Cytoplasm</location>
    </subcellularLocation>
    <subcellularLocation>
        <location evidence="2">Mitochondrion matrix</location>
    </subcellularLocation>
    <subcellularLocation>
        <location evidence="1">Mitochondrion outer membrane</location>
    </subcellularLocation>
</comment>
<dbReference type="Pfam" id="PF16026">
    <property type="entry name" value="MIEAP"/>
    <property type="match status" value="1"/>
</dbReference>
<evidence type="ECO:0000256" key="12">
    <source>
        <dbReference type="ARBA" id="ARBA00032687"/>
    </source>
</evidence>
<evidence type="ECO:0000259" key="14">
    <source>
        <dbReference type="Pfam" id="PF16026"/>
    </source>
</evidence>
<organism evidence="15 16">
    <name type="scientific">Desmophyllum pertusum</name>
    <dbReference type="NCBI Taxonomy" id="174260"/>
    <lineage>
        <taxon>Eukaryota</taxon>
        <taxon>Metazoa</taxon>
        <taxon>Cnidaria</taxon>
        <taxon>Anthozoa</taxon>
        <taxon>Hexacorallia</taxon>
        <taxon>Scleractinia</taxon>
        <taxon>Caryophylliina</taxon>
        <taxon>Caryophylliidae</taxon>
        <taxon>Desmophyllum</taxon>
    </lineage>
</organism>
<evidence type="ECO:0000313" key="15">
    <source>
        <dbReference type="EMBL" id="KAJ7353742.1"/>
    </source>
</evidence>
<evidence type="ECO:0000256" key="11">
    <source>
        <dbReference type="ARBA" id="ARBA00023136"/>
    </source>
</evidence>
<feature type="coiled-coil region" evidence="13">
    <location>
        <begin position="23"/>
        <end position="50"/>
    </location>
</feature>
<feature type="domain" description="Mitochondria-eating protein C-terminal" evidence="14">
    <location>
        <begin position="60"/>
        <end position="285"/>
    </location>
</feature>
<dbReference type="GO" id="GO:0005741">
    <property type="term" value="C:mitochondrial outer membrane"/>
    <property type="evidence" value="ECO:0007669"/>
    <property type="project" value="UniProtKB-SubCell"/>
</dbReference>
<evidence type="ECO:0000313" key="16">
    <source>
        <dbReference type="Proteomes" id="UP001163046"/>
    </source>
</evidence>
<dbReference type="GO" id="GO:0008289">
    <property type="term" value="F:lipid binding"/>
    <property type="evidence" value="ECO:0007669"/>
    <property type="project" value="UniProtKB-KW"/>
</dbReference>
<evidence type="ECO:0000256" key="10">
    <source>
        <dbReference type="ARBA" id="ARBA00023128"/>
    </source>
</evidence>
<sequence length="292" mass="34368">MMDEKIEKEKQFDQLTDLYKTTVSSKDRDIDQLKNRVASLSEKRVKQDQSKVEDTLSLNRQSKLEEDFANFIDEARMDVRERIQAFFRSNENINVEIYYPRLACLIFEATYERMKEARKAIVEIFKEMSRGMIHSAPEMSRQFTLNEKARIPSFQRLRQNCNLDCFVEDVIQVVWSKWCSWHSKEKLFKLSPNTSLLRDPKILKYINACIRLTWRMVTQFPPLQIEYSSLYLKDIHMKKGYHSSPDMRTRVKGSSGPVQGEEIACYLWPGLLDGGGRLIRAGEVLCKIKDER</sequence>
<gene>
    <name evidence="15" type="ORF">OS493_032612</name>
</gene>
<dbReference type="GO" id="GO:0005759">
    <property type="term" value="C:mitochondrial matrix"/>
    <property type="evidence" value="ECO:0007669"/>
    <property type="project" value="UniProtKB-SubCell"/>
</dbReference>
<proteinExistence type="inferred from homology"/>
<keyword evidence="7" id="KW-1000">Mitochondrion outer membrane</keyword>